<dbReference type="GO" id="GO:0015074">
    <property type="term" value="P:DNA integration"/>
    <property type="evidence" value="ECO:0007669"/>
    <property type="project" value="InterPro"/>
</dbReference>
<dbReference type="EMBL" id="JAPTSV010000004">
    <property type="protein sequence ID" value="KAJ1528964.1"/>
    <property type="molecule type" value="Genomic_DNA"/>
</dbReference>
<dbReference type="SUPFAM" id="SSF53098">
    <property type="entry name" value="Ribonuclease H-like"/>
    <property type="match status" value="1"/>
</dbReference>
<feature type="compositionally biased region" description="Gly residues" evidence="7">
    <location>
        <begin position="222"/>
        <end position="232"/>
    </location>
</feature>
<dbReference type="InterPro" id="IPR000477">
    <property type="entry name" value="RT_dom"/>
</dbReference>
<evidence type="ECO:0000259" key="9">
    <source>
        <dbReference type="PROSITE" id="PS50994"/>
    </source>
</evidence>
<keyword evidence="4" id="KW-0255">Endonuclease</keyword>
<evidence type="ECO:0000313" key="11">
    <source>
        <dbReference type="Proteomes" id="UP001075354"/>
    </source>
</evidence>
<dbReference type="Pfam" id="PF17921">
    <property type="entry name" value="Integrase_H2C2"/>
    <property type="match status" value="1"/>
</dbReference>
<sequence length="1266" mass="139517">MVARVSAKIPLFWPTNPALWFAQVDAQFELARITSEATRYYTVIAHLDPKYAAEVEDIITGPATGRTYSRLRQALVDRLSLSQERRLQKLLAEEDMGDRKPSQFLRHLRTLAGPSGPDTPVSDKFLQTIWTQRLPGSVAAILTCQPAGTALDTLAALADRIAEVAPPAPAPVFAVSTSAPAGTALDTLASRIDELAKQVAALSQPRARSRSRNNNNSSNNNNGGGGSGGGASGSNAGGSDVCCVPRRLLVGRRHAKTNHTLSAANNSSIATYGLLPMKLSFPGLRRDFTWSCVIADVSLPIIGSDFLSHYHLLPDCKLKRLLDGTTGLYAMAETMRVKQPSIKTVSTTGAHAALDEFPGLTRPPGQPRQVKHCTQHFIRTTPGPPVACKPRRLVNERLAIAQKEFDAMVQDGTARPSDSAWSSPLHIVSKKGGTGWRPCGDYRALNARTVPDRYPVRHVQDFGNCIRGCTVFSSIDLVKAYQQIPVFADDVCKTAISTPFGLFEFPFMTFGLRNAAQTFQRFMDEVLRGLNFAYDYIDDILVFSRTPEEHAEHLRVVFTRLTEYGVTVNADKCVFFASELVFLGHRVTADGIAPPAERVAALQAYPRPGTTSELRRFLGMVNFYRRHIPKAAEHQAPLHDYLATPKLRKNDPVEWTPELEAAFRACKDALSTATLLTYPAAGAPLALFTDASLRCVGAVLQQLVDGDWQPLAFFSKKISQRQSFWPPYQRELLGVYEAVHHFRHFLEGQEFCIFTDHKPLTFAFAQKWDKIAPVQRNQLTYVSQFSTDIRHVSGADNVVADALSRVAAVRFPAVDAQALSDAQDQDDELRALPEDSALSLSKVGVPGTDIELFCDTTTGRPRLFVPAPLRRQVFEQLHGLSHPGARATTKLVAARYVWPGMRKDVHAWARACLPCQRCKVSRHTKAPLGHFTMPTERFSHVHVDIIGRLTPSRGFEYCLTCVDRWTRWPEATPLQDITAETVGLAFLASWVARFGTPERITVDRGSQFTSILFHSMADMFGAKVQHTTSYHPEANGQVECLHRPLKAAIMCHDGAGWVEVLPAVLLGLRAALKEDVQASAAELVYSEPLRLPGDLFSSVADDGADHCSLLARLRQHFAQVRPTPASRHANPGVFVHRDLAKCSHVFLRVDRVRRSLTPPYTGPHRVIDRDSRGKTMTIEVRGKGITVSIDRVKPAFSLPDSPEARPPLRQPPPVAPEPRPPARRSTTEPEGRRNPRRRVRFSGAYTAAVASPQEGGVAASAAPHFK</sequence>
<dbReference type="InterPro" id="IPR055469">
    <property type="entry name" value="DUF7041"/>
</dbReference>
<evidence type="ECO:0000256" key="4">
    <source>
        <dbReference type="ARBA" id="ARBA00022759"/>
    </source>
</evidence>
<dbReference type="GO" id="GO:0004519">
    <property type="term" value="F:endonuclease activity"/>
    <property type="evidence" value="ECO:0007669"/>
    <property type="project" value="UniProtKB-KW"/>
</dbReference>
<gene>
    <name evidence="10" type="ORF">ONE63_007332</name>
</gene>
<dbReference type="Pfam" id="PF23055">
    <property type="entry name" value="DUF7041"/>
    <property type="match status" value="1"/>
</dbReference>
<dbReference type="PANTHER" id="PTHR37984:SF5">
    <property type="entry name" value="PROTEIN NYNRIN-LIKE"/>
    <property type="match status" value="1"/>
</dbReference>
<dbReference type="CDD" id="cd01647">
    <property type="entry name" value="RT_LTR"/>
    <property type="match status" value="1"/>
</dbReference>
<dbReference type="InterPro" id="IPR050951">
    <property type="entry name" value="Retrovirus_Pol_polyprotein"/>
</dbReference>
<keyword evidence="5" id="KW-0695">RNA-directed DNA polymerase</keyword>
<dbReference type="InterPro" id="IPR012337">
    <property type="entry name" value="RNaseH-like_sf"/>
</dbReference>
<dbReference type="GO" id="GO:0003676">
    <property type="term" value="F:nucleic acid binding"/>
    <property type="evidence" value="ECO:0007669"/>
    <property type="project" value="InterPro"/>
</dbReference>
<dbReference type="GO" id="GO:0042575">
    <property type="term" value="C:DNA polymerase complex"/>
    <property type="evidence" value="ECO:0007669"/>
    <property type="project" value="UniProtKB-ARBA"/>
</dbReference>
<dbReference type="InterPro" id="IPR001584">
    <property type="entry name" value="Integrase_cat-core"/>
</dbReference>
<keyword evidence="2" id="KW-0808">Transferase</keyword>
<evidence type="ECO:0000256" key="7">
    <source>
        <dbReference type="SAM" id="MobiDB-lite"/>
    </source>
</evidence>
<protein>
    <recommendedName>
        <fullName evidence="1">RNA-directed DNA polymerase</fullName>
        <ecNumber evidence="1">2.7.7.49</ecNumber>
    </recommendedName>
</protein>
<dbReference type="AlphaFoldDB" id="A0AAV7XVU8"/>
<dbReference type="Gene3D" id="3.10.10.10">
    <property type="entry name" value="HIV Type 1 Reverse Transcriptase, subunit A, domain 1"/>
    <property type="match status" value="1"/>
</dbReference>
<evidence type="ECO:0000256" key="6">
    <source>
        <dbReference type="ARBA" id="ARBA00023268"/>
    </source>
</evidence>
<feature type="compositionally biased region" description="Low complexity" evidence="7">
    <location>
        <begin position="212"/>
        <end position="221"/>
    </location>
</feature>
<dbReference type="EC" id="2.7.7.49" evidence="1"/>
<dbReference type="CDD" id="cd09274">
    <property type="entry name" value="RNase_HI_RT_Ty3"/>
    <property type="match status" value="1"/>
</dbReference>
<dbReference type="InterPro" id="IPR041588">
    <property type="entry name" value="Integrase_H2C2"/>
</dbReference>
<dbReference type="SUPFAM" id="SSF56672">
    <property type="entry name" value="DNA/RNA polymerases"/>
    <property type="match status" value="1"/>
</dbReference>
<keyword evidence="3" id="KW-0540">Nuclease</keyword>
<feature type="domain" description="Reverse transcriptase" evidence="8">
    <location>
        <begin position="409"/>
        <end position="587"/>
    </location>
</feature>
<evidence type="ECO:0000256" key="1">
    <source>
        <dbReference type="ARBA" id="ARBA00012493"/>
    </source>
</evidence>
<dbReference type="Gene3D" id="3.10.20.370">
    <property type="match status" value="1"/>
</dbReference>
<dbReference type="PROSITE" id="PS50878">
    <property type="entry name" value="RT_POL"/>
    <property type="match status" value="1"/>
</dbReference>
<comment type="caution">
    <text evidence="10">The sequence shown here is derived from an EMBL/GenBank/DDBJ whole genome shotgun (WGS) entry which is preliminary data.</text>
</comment>
<accession>A0AAV7XVU8</accession>
<feature type="region of interest" description="Disordered" evidence="7">
    <location>
        <begin position="199"/>
        <end position="232"/>
    </location>
</feature>
<dbReference type="Gene3D" id="1.10.340.70">
    <property type="match status" value="1"/>
</dbReference>
<reference evidence="10" key="1">
    <citation type="submission" date="2022-12" db="EMBL/GenBank/DDBJ databases">
        <title>Chromosome-level genome assembly of the bean flower thrips Megalurothrips usitatus.</title>
        <authorList>
            <person name="Ma L."/>
            <person name="Liu Q."/>
            <person name="Li H."/>
            <person name="Cai W."/>
        </authorList>
    </citation>
    <scope>NUCLEOTIDE SEQUENCE</scope>
    <source>
        <strain evidence="10">Cailab_2022a</strain>
    </source>
</reference>
<dbReference type="InterPro" id="IPR036397">
    <property type="entry name" value="RNaseH_sf"/>
</dbReference>
<dbReference type="Pfam" id="PF17919">
    <property type="entry name" value="RT_RNaseH_2"/>
    <property type="match status" value="1"/>
</dbReference>
<dbReference type="Proteomes" id="UP001075354">
    <property type="component" value="Chromosome 4"/>
</dbReference>
<feature type="compositionally biased region" description="Pro residues" evidence="7">
    <location>
        <begin position="1204"/>
        <end position="1219"/>
    </location>
</feature>
<dbReference type="InterPro" id="IPR043502">
    <property type="entry name" value="DNA/RNA_pol_sf"/>
</dbReference>
<dbReference type="Gene3D" id="3.30.420.10">
    <property type="entry name" value="Ribonuclease H-like superfamily/Ribonuclease H"/>
    <property type="match status" value="1"/>
</dbReference>
<keyword evidence="6" id="KW-0511">Multifunctional enzyme</keyword>
<feature type="region of interest" description="Disordered" evidence="7">
    <location>
        <begin position="1195"/>
        <end position="1266"/>
    </location>
</feature>
<name>A0AAV7XVU8_9NEOP</name>
<dbReference type="InterPro" id="IPR043128">
    <property type="entry name" value="Rev_trsase/Diguanyl_cyclase"/>
</dbReference>
<keyword evidence="11" id="KW-1185">Reference proteome</keyword>
<dbReference type="Gene3D" id="3.30.70.270">
    <property type="match status" value="2"/>
</dbReference>
<proteinExistence type="predicted"/>
<evidence type="ECO:0000256" key="3">
    <source>
        <dbReference type="ARBA" id="ARBA00022722"/>
    </source>
</evidence>
<dbReference type="Pfam" id="PF00078">
    <property type="entry name" value="RVT_1"/>
    <property type="match status" value="1"/>
</dbReference>
<dbReference type="FunFam" id="3.30.70.270:FF:000020">
    <property type="entry name" value="Transposon Tf2-6 polyprotein-like Protein"/>
    <property type="match status" value="1"/>
</dbReference>
<dbReference type="GO" id="GO:0003964">
    <property type="term" value="F:RNA-directed DNA polymerase activity"/>
    <property type="evidence" value="ECO:0007669"/>
    <property type="project" value="UniProtKB-KW"/>
</dbReference>
<dbReference type="InterPro" id="IPR041577">
    <property type="entry name" value="RT_RNaseH_2"/>
</dbReference>
<feature type="domain" description="Integrase catalytic" evidence="9">
    <location>
        <begin position="930"/>
        <end position="1100"/>
    </location>
</feature>
<keyword evidence="2" id="KW-0548">Nucleotidyltransferase</keyword>
<evidence type="ECO:0000256" key="2">
    <source>
        <dbReference type="ARBA" id="ARBA00022695"/>
    </source>
</evidence>
<evidence type="ECO:0000313" key="10">
    <source>
        <dbReference type="EMBL" id="KAJ1528964.1"/>
    </source>
</evidence>
<evidence type="ECO:0000256" key="5">
    <source>
        <dbReference type="ARBA" id="ARBA00022918"/>
    </source>
</evidence>
<dbReference type="Pfam" id="PF00665">
    <property type="entry name" value="rve"/>
    <property type="match status" value="1"/>
</dbReference>
<evidence type="ECO:0000259" key="8">
    <source>
        <dbReference type="PROSITE" id="PS50878"/>
    </source>
</evidence>
<dbReference type="PROSITE" id="PS50994">
    <property type="entry name" value="INTEGRASE"/>
    <property type="match status" value="1"/>
</dbReference>
<keyword evidence="4" id="KW-0378">Hydrolase</keyword>
<dbReference type="FunFam" id="3.10.20.370:FF:000001">
    <property type="entry name" value="Retrovirus-related Pol polyprotein from transposon 17.6-like protein"/>
    <property type="match status" value="1"/>
</dbReference>
<dbReference type="PANTHER" id="PTHR37984">
    <property type="entry name" value="PROTEIN CBG26694"/>
    <property type="match status" value="1"/>
</dbReference>
<organism evidence="10 11">
    <name type="scientific">Megalurothrips usitatus</name>
    <name type="common">bean blossom thrips</name>
    <dbReference type="NCBI Taxonomy" id="439358"/>
    <lineage>
        <taxon>Eukaryota</taxon>
        <taxon>Metazoa</taxon>
        <taxon>Ecdysozoa</taxon>
        <taxon>Arthropoda</taxon>
        <taxon>Hexapoda</taxon>
        <taxon>Insecta</taxon>
        <taxon>Pterygota</taxon>
        <taxon>Neoptera</taxon>
        <taxon>Paraneoptera</taxon>
        <taxon>Thysanoptera</taxon>
        <taxon>Terebrantia</taxon>
        <taxon>Thripoidea</taxon>
        <taxon>Thripidae</taxon>
        <taxon>Megalurothrips</taxon>
    </lineage>
</organism>